<evidence type="ECO:0000256" key="1">
    <source>
        <dbReference type="SAM" id="MobiDB-lite"/>
    </source>
</evidence>
<dbReference type="Proteomes" id="UP000075880">
    <property type="component" value="Unassembled WGS sequence"/>
</dbReference>
<keyword evidence="3" id="KW-1185">Reference proteome</keyword>
<dbReference type="EnsemblMetazoa" id="ENSAATROPT003835">
    <property type="protein sequence ID" value="ENSAATROPP003681"/>
    <property type="gene ID" value="ENSAATROPG003033"/>
</dbReference>
<feature type="region of interest" description="Disordered" evidence="1">
    <location>
        <begin position="1"/>
        <end position="37"/>
    </location>
</feature>
<organism evidence="2 3">
    <name type="scientific">Anopheles atroparvus</name>
    <name type="common">European mosquito</name>
    <dbReference type="NCBI Taxonomy" id="41427"/>
    <lineage>
        <taxon>Eukaryota</taxon>
        <taxon>Metazoa</taxon>
        <taxon>Ecdysozoa</taxon>
        <taxon>Arthropoda</taxon>
        <taxon>Hexapoda</taxon>
        <taxon>Insecta</taxon>
        <taxon>Pterygota</taxon>
        <taxon>Neoptera</taxon>
        <taxon>Endopterygota</taxon>
        <taxon>Diptera</taxon>
        <taxon>Nematocera</taxon>
        <taxon>Culicoidea</taxon>
        <taxon>Culicidae</taxon>
        <taxon>Anophelinae</taxon>
        <taxon>Anopheles</taxon>
    </lineage>
</organism>
<accession>A0AAG5CXQ9</accession>
<evidence type="ECO:0000313" key="3">
    <source>
        <dbReference type="Proteomes" id="UP000075880"/>
    </source>
</evidence>
<proteinExistence type="predicted"/>
<evidence type="ECO:0000313" key="2">
    <source>
        <dbReference type="EnsemblMetazoa" id="ENSAATROPP003681"/>
    </source>
</evidence>
<sequence>ENELTHTPEQGSAVIAVSPRSPAAKGDPDSLEEPLETPCGIDSEAVVPETVSQEDLLIAASEIEVVAVFPNSPATEGDSDSLEESLETPCGIDSEAVVPETVAQEELLKAASEIEVLQNSTNSDQINDKT</sequence>
<dbReference type="AlphaFoldDB" id="A0AAG5CXQ9"/>
<protein>
    <submittedName>
        <fullName evidence="2">Uncharacterized protein</fullName>
    </submittedName>
</protein>
<reference evidence="2" key="1">
    <citation type="submission" date="2024-04" db="UniProtKB">
        <authorList>
            <consortium name="EnsemblMetazoa"/>
        </authorList>
    </citation>
    <scope>IDENTIFICATION</scope>
    <source>
        <strain evidence="2">EBRO</strain>
    </source>
</reference>
<name>A0AAG5CXQ9_ANOAO</name>